<evidence type="ECO:0000259" key="7">
    <source>
        <dbReference type="SMART" id="SM01382"/>
    </source>
</evidence>
<proteinExistence type="inferred from homology"/>
<feature type="domain" description="Large ribosomal subunit protein uL2 C-terminal" evidence="7">
    <location>
        <begin position="124"/>
        <end position="301"/>
    </location>
</feature>
<evidence type="ECO:0000313" key="9">
    <source>
        <dbReference type="EMBL" id="QEG77688.1"/>
    </source>
</evidence>
<dbReference type="Pfam" id="PF03947">
    <property type="entry name" value="Ribosomal_L2_C"/>
    <property type="match status" value="1"/>
</dbReference>
<dbReference type="InterPro" id="IPR008991">
    <property type="entry name" value="Translation_prot_SH3-like_sf"/>
</dbReference>
<dbReference type="SUPFAM" id="SSF50104">
    <property type="entry name" value="Translation proteins SH3-like domain"/>
    <property type="match status" value="1"/>
</dbReference>
<dbReference type="PROSITE" id="PS00467">
    <property type="entry name" value="RIBOSOMAL_L2"/>
    <property type="match status" value="1"/>
</dbReference>
<dbReference type="SMART" id="SM01383">
    <property type="entry name" value="Ribosomal_L2"/>
    <property type="match status" value="1"/>
</dbReference>
<dbReference type="GO" id="GO:0003735">
    <property type="term" value="F:structural constituent of ribosome"/>
    <property type="evidence" value="ECO:0007669"/>
    <property type="project" value="InterPro"/>
</dbReference>
<evidence type="ECO:0000256" key="5">
    <source>
        <dbReference type="HAMAP-Rule" id="MF_01320"/>
    </source>
</evidence>
<feature type="region of interest" description="Disordered" evidence="6">
    <location>
        <begin position="270"/>
        <end position="313"/>
    </location>
</feature>
<dbReference type="GO" id="GO:0009507">
    <property type="term" value="C:chloroplast"/>
    <property type="evidence" value="ECO:0007669"/>
    <property type="project" value="UniProtKB-SubCell"/>
</dbReference>
<dbReference type="FunFam" id="4.10.950.10:FF:000001">
    <property type="entry name" value="50S ribosomal protein L2"/>
    <property type="match status" value="1"/>
</dbReference>
<dbReference type="SMART" id="SM01382">
    <property type="entry name" value="Ribosomal_L2_C"/>
    <property type="match status" value="1"/>
</dbReference>
<dbReference type="NCBIfam" id="TIGR01171">
    <property type="entry name" value="rplB_bact"/>
    <property type="match status" value="2"/>
</dbReference>
<dbReference type="InterPro" id="IPR002171">
    <property type="entry name" value="Ribosomal_uL2"/>
</dbReference>
<gene>
    <name evidence="5 9" type="primary">rpl2</name>
</gene>
<protein>
    <recommendedName>
        <fullName evidence="5">Large ribosomal subunit protein uL2c</fullName>
    </recommendedName>
</protein>
<accession>A0A5B9RFR4</accession>
<comment type="similarity">
    <text evidence="1 5">Belongs to the universal ribosomal protein uL2 family.</text>
</comment>
<organism evidence="9">
    <name type="scientific">Microrhizoidea pickettheapsiorum</name>
    <dbReference type="NCBI Taxonomy" id="2604950"/>
    <lineage>
        <taxon>Eukaryota</taxon>
        <taxon>Viridiplantae</taxon>
        <taxon>Chlorophyta</taxon>
        <taxon>Mamiellophyceae</taxon>
        <taxon>Dolichomastigales</taxon>
        <taxon>Dolichomastigales incertae sedis</taxon>
        <taxon>Microrhizoidea</taxon>
    </lineage>
</organism>
<dbReference type="PANTHER" id="PTHR13691">
    <property type="entry name" value="RIBOSOMAL PROTEIN L2"/>
    <property type="match status" value="1"/>
</dbReference>
<dbReference type="InterPro" id="IPR022671">
    <property type="entry name" value="Ribosomal_uL2_CS"/>
</dbReference>
<dbReference type="InterPro" id="IPR022666">
    <property type="entry name" value="Ribosomal_uL2_RNA-bd_dom"/>
</dbReference>
<dbReference type="GeneID" id="41796912"/>
<dbReference type="EMBL" id="MN056173">
    <property type="protein sequence ID" value="QEG77688.1"/>
    <property type="molecule type" value="Genomic_DNA"/>
</dbReference>
<evidence type="ECO:0000256" key="1">
    <source>
        <dbReference type="ARBA" id="ARBA00005636"/>
    </source>
</evidence>
<name>A0A5B9RFR4_9CHLO</name>
<dbReference type="Gene3D" id="4.10.950.10">
    <property type="entry name" value="Ribosomal protein L2, domain 3"/>
    <property type="match status" value="1"/>
</dbReference>
<evidence type="ECO:0000256" key="6">
    <source>
        <dbReference type="SAM" id="MobiDB-lite"/>
    </source>
</evidence>
<dbReference type="InterPro" id="IPR022669">
    <property type="entry name" value="Ribosomal_uL2_C"/>
</dbReference>
<dbReference type="GO" id="GO:0016740">
    <property type="term" value="F:transferase activity"/>
    <property type="evidence" value="ECO:0007669"/>
    <property type="project" value="InterPro"/>
</dbReference>
<dbReference type="SUPFAM" id="SSF50249">
    <property type="entry name" value="Nucleic acid-binding proteins"/>
    <property type="match status" value="1"/>
</dbReference>
<dbReference type="InterPro" id="IPR014726">
    <property type="entry name" value="Ribosomal_uL2_dom3"/>
</dbReference>
<keyword evidence="9" id="KW-0150">Chloroplast</keyword>
<keyword evidence="3 5" id="KW-0689">Ribosomal protein</keyword>
<dbReference type="GO" id="GO:0005762">
    <property type="term" value="C:mitochondrial large ribosomal subunit"/>
    <property type="evidence" value="ECO:0007669"/>
    <property type="project" value="TreeGrafter"/>
</dbReference>
<dbReference type="FunFam" id="2.40.50.140:FF:000003">
    <property type="entry name" value="50S ribosomal protein L2"/>
    <property type="match status" value="1"/>
</dbReference>
<reference evidence="9" key="1">
    <citation type="journal article" date="2019" name="J. Phycol.">
        <title>A new marine prasinophyte genus alternates between a flagellate and a dominant benthic stage with microrhizoids for adhesion.</title>
        <authorList>
            <person name="Wetherbee R."/>
            <person name="Marcelino V.R."/>
            <person name="Costa J.F."/>
            <person name="Grant B."/>
            <person name="Crawford S."/>
            <person name="Waller R.F."/>
            <person name="Andersen R.A."/>
            <person name="Berry D."/>
            <person name="McFadden G.I."/>
            <person name="Verbruggen H."/>
        </authorList>
    </citation>
    <scope>NUCLEOTIDE SEQUENCE</scope>
</reference>
<dbReference type="RefSeq" id="YP_009692022.1">
    <property type="nucleotide sequence ID" value="NC_044704.1"/>
</dbReference>
<dbReference type="GO" id="GO:0032543">
    <property type="term" value="P:mitochondrial translation"/>
    <property type="evidence" value="ECO:0007669"/>
    <property type="project" value="TreeGrafter"/>
</dbReference>
<evidence type="ECO:0000256" key="3">
    <source>
        <dbReference type="ARBA" id="ARBA00022980"/>
    </source>
</evidence>
<feature type="region of interest" description="Disordered" evidence="6">
    <location>
        <begin position="38"/>
        <end position="57"/>
    </location>
</feature>
<evidence type="ECO:0000256" key="2">
    <source>
        <dbReference type="ARBA" id="ARBA00011838"/>
    </source>
</evidence>
<dbReference type="InterPro" id="IPR005880">
    <property type="entry name" value="Ribosomal_uL2_bac/org-type"/>
</dbReference>
<sequence>MNIRFYRASTPGMRNRSVSSFSECTKTKPEKSLLSVLKQKSGRNNTGKITSRHRGGGHKKLYRSIDFQRTKCDISAIVYSIEYDPNRNARIALVHYQDGEKRYILHPQGLQVGDQIISSLSASRSVGNTLPLQNMPLGAQIHNIEVHPRQLNQSILTGSTRINPMLLGRDKSPNSIGLNSQIEQSYSSEAKNVYSGSKGGQFVRSAGTVAQILAKEGEFVTVRLPSGEVRLFSQKCWATLGSVGNSQAFTVRLGKAGRMRWTGKRPHVRGSAMNAVDHPHGGGEGRAPIGRKKPSTPWGKTALGKKTRSSQKYSKKFIIRRRTSA</sequence>
<keyword evidence="4 5" id="KW-0687">Ribonucleoprotein</keyword>
<evidence type="ECO:0000259" key="8">
    <source>
        <dbReference type="SMART" id="SM01383"/>
    </source>
</evidence>
<comment type="subunit">
    <text evidence="2 5">Part of the 50S ribosomal subunit.</text>
</comment>
<dbReference type="Pfam" id="PF00181">
    <property type="entry name" value="Ribosomal_L2_N"/>
    <property type="match status" value="1"/>
</dbReference>
<dbReference type="Gene3D" id="2.40.50.140">
    <property type="entry name" value="Nucleic acid-binding proteins"/>
    <property type="match status" value="1"/>
</dbReference>
<keyword evidence="9" id="KW-0934">Plastid</keyword>
<dbReference type="InterPro" id="IPR012340">
    <property type="entry name" value="NA-bd_OB-fold"/>
</dbReference>
<feature type="domain" description="Large ribosomal subunit protein uL2 RNA-binding" evidence="8">
    <location>
        <begin position="42"/>
        <end position="118"/>
    </location>
</feature>
<dbReference type="Gene3D" id="2.30.30.30">
    <property type="match status" value="2"/>
</dbReference>
<dbReference type="InterPro" id="IPR014722">
    <property type="entry name" value="Rib_uL2_dom2"/>
</dbReference>
<dbReference type="GO" id="GO:0019843">
    <property type="term" value="F:rRNA binding"/>
    <property type="evidence" value="ECO:0007669"/>
    <property type="project" value="UniProtKB-UniRule"/>
</dbReference>
<geneLocation type="chloroplast" evidence="9"/>
<comment type="subcellular location">
    <subcellularLocation>
        <location evidence="5">Plastid</location>
        <location evidence="5">Chloroplast</location>
    </subcellularLocation>
</comment>
<dbReference type="HAMAP" id="MF_01320_B">
    <property type="entry name" value="Ribosomal_uL2_B"/>
    <property type="match status" value="1"/>
</dbReference>
<evidence type="ECO:0000256" key="4">
    <source>
        <dbReference type="ARBA" id="ARBA00023274"/>
    </source>
</evidence>
<feature type="compositionally biased region" description="Basic residues" evidence="6">
    <location>
        <begin position="303"/>
        <end position="313"/>
    </location>
</feature>
<dbReference type="AlphaFoldDB" id="A0A5B9RFR4"/>
<dbReference type="PANTHER" id="PTHR13691:SF5">
    <property type="entry name" value="LARGE RIBOSOMAL SUBUNIT PROTEIN UL2M"/>
    <property type="match status" value="1"/>
</dbReference>